<comment type="caution">
    <text evidence="4">The sequence shown here is derived from an EMBL/GenBank/DDBJ whole genome shotgun (WGS) entry which is preliminary data.</text>
</comment>
<feature type="chain" id="PRO_5014936259" description="PAS domain-containing protein" evidence="2">
    <location>
        <begin position="18"/>
        <end position="154"/>
    </location>
</feature>
<reference evidence="4 5" key="1">
    <citation type="submission" date="2016-04" db="EMBL/GenBank/DDBJ databases">
        <title>Genome analyses suggest a sexual origin of heterokaryosis in a supposedly ancient asexual fungus.</title>
        <authorList>
            <person name="Ropars J."/>
            <person name="Sedzielewska K."/>
            <person name="Noel J."/>
            <person name="Charron P."/>
            <person name="Farinelli L."/>
            <person name="Marton T."/>
            <person name="Kruger M."/>
            <person name="Pelin A."/>
            <person name="Brachmann A."/>
            <person name="Corradi N."/>
        </authorList>
    </citation>
    <scope>NUCLEOTIDE SEQUENCE [LARGE SCALE GENOMIC DNA]</scope>
    <source>
        <strain evidence="4 5">C2</strain>
    </source>
</reference>
<evidence type="ECO:0000256" key="1">
    <source>
        <dbReference type="SAM" id="MobiDB-lite"/>
    </source>
</evidence>
<dbReference type="VEuPathDB" id="FungiDB:FUN_008663"/>
<evidence type="ECO:0000256" key="2">
    <source>
        <dbReference type="SAM" id="SignalP"/>
    </source>
</evidence>
<evidence type="ECO:0000313" key="5">
    <source>
        <dbReference type="Proteomes" id="UP000233469"/>
    </source>
</evidence>
<organism evidence="4 5">
    <name type="scientific">Rhizophagus irregularis</name>
    <dbReference type="NCBI Taxonomy" id="588596"/>
    <lineage>
        <taxon>Eukaryota</taxon>
        <taxon>Fungi</taxon>
        <taxon>Fungi incertae sedis</taxon>
        <taxon>Mucoromycota</taxon>
        <taxon>Glomeromycotina</taxon>
        <taxon>Glomeromycetes</taxon>
        <taxon>Glomerales</taxon>
        <taxon>Glomeraceae</taxon>
        <taxon>Rhizophagus</taxon>
    </lineage>
</organism>
<dbReference type="SUPFAM" id="SSF55785">
    <property type="entry name" value="PYP-like sensor domain (PAS domain)"/>
    <property type="match status" value="1"/>
</dbReference>
<reference evidence="4 5" key="2">
    <citation type="submission" date="2017-10" db="EMBL/GenBank/DDBJ databases">
        <title>Extensive intraspecific genome diversity in a model arbuscular mycorrhizal fungus.</title>
        <authorList>
            <person name="Chen E.C.H."/>
            <person name="Morin E."/>
            <person name="Baudet D."/>
            <person name="Noel J."/>
            <person name="Ndikumana S."/>
            <person name="Charron P."/>
            <person name="St-Onge C."/>
            <person name="Giorgi J."/>
            <person name="Grigoriev I.V."/>
            <person name="Roux C."/>
            <person name="Martin F.M."/>
            <person name="Corradi N."/>
        </authorList>
    </citation>
    <scope>NUCLEOTIDE SEQUENCE [LARGE SCALE GENOMIC DNA]</scope>
    <source>
        <strain evidence="4 5">C2</strain>
    </source>
</reference>
<sequence>MTFSICFWALLSQKDLCFVYLSPWLSKTLGSEDDLLLGTSFFDYFHPQEREMARHDLSEFVKKKTLSCSVTTCQYNTIQTIRKKLQQTPVSSSKSSFKQMPSQYSPASSTMTSPNFTTTTTNTTSRSNDEYMVMDVGMNVVSQDIVLAFFHSGI</sequence>
<dbReference type="VEuPathDB" id="FungiDB:RhiirFUN_007429"/>
<feature type="compositionally biased region" description="Polar residues" evidence="1">
    <location>
        <begin position="97"/>
        <end position="107"/>
    </location>
</feature>
<dbReference type="EMBL" id="LLXL01001100">
    <property type="protein sequence ID" value="PKK66382.1"/>
    <property type="molecule type" value="Genomic_DNA"/>
</dbReference>
<evidence type="ECO:0000313" key="4">
    <source>
        <dbReference type="EMBL" id="PKK66382.1"/>
    </source>
</evidence>
<keyword evidence="2" id="KW-0732">Signal</keyword>
<feature type="compositionally biased region" description="Low complexity" evidence="1">
    <location>
        <begin position="108"/>
        <end position="124"/>
    </location>
</feature>
<name>A0A2N1MXJ3_9GLOM</name>
<evidence type="ECO:0000259" key="3">
    <source>
        <dbReference type="PROSITE" id="PS50112"/>
    </source>
</evidence>
<gene>
    <name evidence="4" type="ORF">RhiirC2_753504</name>
</gene>
<feature type="domain" description="PAS" evidence="3">
    <location>
        <begin position="18"/>
        <end position="64"/>
    </location>
</feature>
<accession>A0A2N1MXJ3</accession>
<protein>
    <recommendedName>
        <fullName evidence="3">PAS domain-containing protein</fullName>
    </recommendedName>
</protein>
<dbReference type="AlphaFoldDB" id="A0A2N1MXJ3"/>
<dbReference type="Gene3D" id="3.30.450.20">
    <property type="entry name" value="PAS domain"/>
    <property type="match status" value="1"/>
</dbReference>
<dbReference type="PROSITE" id="PS50112">
    <property type="entry name" value="PAS"/>
    <property type="match status" value="1"/>
</dbReference>
<feature type="signal peptide" evidence="2">
    <location>
        <begin position="1"/>
        <end position="17"/>
    </location>
</feature>
<dbReference type="InterPro" id="IPR000014">
    <property type="entry name" value="PAS"/>
</dbReference>
<proteinExistence type="predicted"/>
<feature type="region of interest" description="Disordered" evidence="1">
    <location>
        <begin position="93"/>
        <end position="124"/>
    </location>
</feature>
<dbReference type="InterPro" id="IPR035965">
    <property type="entry name" value="PAS-like_dom_sf"/>
</dbReference>
<dbReference type="CDD" id="cd00130">
    <property type="entry name" value="PAS"/>
    <property type="match status" value="1"/>
</dbReference>
<dbReference type="Proteomes" id="UP000233469">
    <property type="component" value="Unassembled WGS sequence"/>
</dbReference>